<feature type="domain" description="Peptidase M28" evidence="2">
    <location>
        <begin position="100"/>
        <end position="297"/>
    </location>
</feature>
<dbReference type="Proteomes" id="UP001302349">
    <property type="component" value="Chromosome"/>
</dbReference>
<evidence type="ECO:0000259" key="2">
    <source>
        <dbReference type="Pfam" id="PF04389"/>
    </source>
</evidence>
<sequence>MQVRAKIITHRTGYAFICLLLFCGFMSHAQVSVDSTRLMNALKALSSQEMAGRLSGTNGISRARIFIKNNFNYAGLHPLESNWFIPFDMKAKNYPSQGVNVVGFLKGESDSAVVVTAHYDHLGVKNKEIYFGADDNASGVSVLLEAAWLFVAKKTAPKYTIIFAALDAEETGLLGGYALVEYLQKANIPVKLNVNMDMVSKGYKNELYVCGTYHYPQLKPLVDLIGKRYAKVVLKLGHDIPGSGHDDWTMSSDHGPFHKQKIPFLYFGVEDHKYYHQPTDTFETTPFSFFYHAAETITCFLNDYLYQ</sequence>
<dbReference type="Pfam" id="PF04389">
    <property type="entry name" value="Peptidase_M28"/>
    <property type="match status" value="1"/>
</dbReference>
<gene>
    <name evidence="3" type="ORF">RT717_24095</name>
</gene>
<dbReference type="RefSeq" id="WP_317488896.1">
    <property type="nucleotide sequence ID" value="NZ_CP136051.1"/>
</dbReference>
<dbReference type="PANTHER" id="PTHR12147">
    <property type="entry name" value="METALLOPEPTIDASE M28 FAMILY MEMBER"/>
    <property type="match status" value="1"/>
</dbReference>
<dbReference type="EMBL" id="CP136051">
    <property type="protein sequence ID" value="WOK06162.1"/>
    <property type="molecule type" value="Genomic_DNA"/>
</dbReference>
<evidence type="ECO:0000313" key="3">
    <source>
        <dbReference type="EMBL" id="WOK06162.1"/>
    </source>
</evidence>
<organism evidence="3 4">
    <name type="scientific">Imperialibacter roseus</name>
    <dbReference type="NCBI Taxonomy" id="1324217"/>
    <lineage>
        <taxon>Bacteria</taxon>
        <taxon>Pseudomonadati</taxon>
        <taxon>Bacteroidota</taxon>
        <taxon>Cytophagia</taxon>
        <taxon>Cytophagales</taxon>
        <taxon>Flammeovirgaceae</taxon>
        <taxon>Imperialibacter</taxon>
    </lineage>
</organism>
<feature type="chain" id="PRO_5046566795" evidence="1">
    <location>
        <begin position="30"/>
        <end position="307"/>
    </location>
</feature>
<keyword evidence="4" id="KW-1185">Reference proteome</keyword>
<reference evidence="3 4" key="1">
    <citation type="journal article" date="2023" name="Microbiol. Resour. Announc.">
        <title>Complete Genome Sequence of Imperialibacter roseus strain P4T.</title>
        <authorList>
            <person name="Tizabi D.R."/>
            <person name="Bachvaroff T."/>
            <person name="Hill R.T."/>
        </authorList>
    </citation>
    <scope>NUCLEOTIDE SEQUENCE [LARGE SCALE GENOMIC DNA]</scope>
    <source>
        <strain evidence="3 4">P4T</strain>
    </source>
</reference>
<dbReference type="PANTHER" id="PTHR12147:SF26">
    <property type="entry name" value="PEPTIDASE M28 DOMAIN-CONTAINING PROTEIN"/>
    <property type="match status" value="1"/>
</dbReference>
<dbReference type="InterPro" id="IPR045175">
    <property type="entry name" value="M28_fam"/>
</dbReference>
<dbReference type="SUPFAM" id="SSF53187">
    <property type="entry name" value="Zn-dependent exopeptidases"/>
    <property type="match status" value="1"/>
</dbReference>
<evidence type="ECO:0000313" key="4">
    <source>
        <dbReference type="Proteomes" id="UP001302349"/>
    </source>
</evidence>
<dbReference type="Gene3D" id="3.40.630.10">
    <property type="entry name" value="Zn peptidases"/>
    <property type="match status" value="1"/>
</dbReference>
<evidence type="ECO:0000256" key="1">
    <source>
        <dbReference type="SAM" id="SignalP"/>
    </source>
</evidence>
<protein>
    <submittedName>
        <fullName evidence="3">M28 family peptidase</fullName>
    </submittedName>
</protein>
<proteinExistence type="predicted"/>
<accession>A0ABZ0INR9</accession>
<dbReference type="InterPro" id="IPR007484">
    <property type="entry name" value="Peptidase_M28"/>
</dbReference>
<feature type="signal peptide" evidence="1">
    <location>
        <begin position="1"/>
        <end position="29"/>
    </location>
</feature>
<name>A0ABZ0INR9_9BACT</name>
<keyword evidence="1" id="KW-0732">Signal</keyword>